<dbReference type="EMBL" id="ASPP01015988">
    <property type="protein sequence ID" value="ETO17787.1"/>
    <property type="molecule type" value="Genomic_DNA"/>
</dbReference>
<proteinExistence type="predicted"/>
<dbReference type="Pfam" id="PF07724">
    <property type="entry name" value="AAA_2"/>
    <property type="match status" value="1"/>
</dbReference>
<dbReference type="Proteomes" id="UP000023152">
    <property type="component" value="Unassembled WGS sequence"/>
</dbReference>
<dbReference type="AlphaFoldDB" id="X6MWC7"/>
<dbReference type="PANTHER" id="PTHR48102">
    <property type="entry name" value="ATP-DEPENDENT CLP PROTEASE ATP-BINDING SUBUNIT CLPX-LIKE, MITOCHONDRIAL-RELATED"/>
    <property type="match status" value="1"/>
</dbReference>
<accession>X6MWC7</accession>
<keyword evidence="3" id="KW-1185">Reference proteome</keyword>
<keyword evidence="2" id="KW-0346">Stress response</keyword>
<comment type="caution">
    <text evidence="2">The sequence shown here is derived from an EMBL/GenBank/DDBJ whole genome shotgun (WGS) entry which is preliminary data.</text>
</comment>
<evidence type="ECO:0000259" key="1">
    <source>
        <dbReference type="Pfam" id="PF07724"/>
    </source>
</evidence>
<feature type="domain" description="ATPase AAA-type core" evidence="1">
    <location>
        <begin position="58"/>
        <end position="167"/>
    </location>
</feature>
<dbReference type="InterPro" id="IPR027417">
    <property type="entry name" value="P-loop_NTPase"/>
</dbReference>
<dbReference type="GO" id="GO:0005524">
    <property type="term" value="F:ATP binding"/>
    <property type="evidence" value="ECO:0007669"/>
    <property type="project" value="InterPro"/>
</dbReference>
<dbReference type="GO" id="GO:0051603">
    <property type="term" value="P:proteolysis involved in protein catabolic process"/>
    <property type="evidence" value="ECO:0007669"/>
    <property type="project" value="TreeGrafter"/>
</dbReference>
<dbReference type="InterPro" id="IPR050052">
    <property type="entry name" value="ATP-dep_Clp_protease_ClpX"/>
</dbReference>
<evidence type="ECO:0000313" key="3">
    <source>
        <dbReference type="Proteomes" id="UP000023152"/>
    </source>
</evidence>
<name>X6MWC7_RETFI</name>
<gene>
    <name evidence="2" type="ORF">RFI_19526</name>
</gene>
<dbReference type="GO" id="GO:0016887">
    <property type="term" value="F:ATP hydrolysis activity"/>
    <property type="evidence" value="ECO:0007669"/>
    <property type="project" value="InterPro"/>
</dbReference>
<reference evidence="2 3" key="1">
    <citation type="journal article" date="2013" name="Curr. Biol.">
        <title>The Genome of the Foraminiferan Reticulomyxa filosa.</title>
        <authorList>
            <person name="Glockner G."/>
            <person name="Hulsmann N."/>
            <person name="Schleicher M."/>
            <person name="Noegel A.A."/>
            <person name="Eichinger L."/>
            <person name="Gallinger C."/>
            <person name="Pawlowski J."/>
            <person name="Sierra R."/>
            <person name="Euteneuer U."/>
            <person name="Pillet L."/>
            <person name="Moustafa A."/>
            <person name="Platzer M."/>
            <person name="Groth M."/>
            <person name="Szafranski K."/>
            <person name="Schliwa M."/>
        </authorList>
    </citation>
    <scope>NUCLEOTIDE SEQUENCE [LARGE SCALE GENOMIC DNA]</scope>
</reference>
<protein>
    <submittedName>
        <fullName evidence="2">Heat shock protein HslVU, ATPase subunit HslU</fullName>
    </submittedName>
</protein>
<evidence type="ECO:0000313" key="2">
    <source>
        <dbReference type="EMBL" id="ETO17787.1"/>
    </source>
</evidence>
<dbReference type="SUPFAM" id="SSF52540">
    <property type="entry name" value="P-loop containing nucleoside triphosphate hydrolases"/>
    <property type="match status" value="1"/>
</dbReference>
<dbReference type="InterPro" id="IPR003959">
    <property type="entry name" value="ATPase_AAA_core"/>
</dbReference>
<organism evidence="2 3">
    <name type="scientific">Reticulomyxa filosa</name>
    <dbReference type="NCBI Taxonomy" id="46433"/>
    <lineage>
        <taxon>Eukaryota</taxon>
        <taxon>Sar</taxon>
        <taxon>Rhizaria</taxon>
        <taxon>Retaria</taxon>
        <taxon>Foraminifera</taxon>
        <taxon>Monothalamids</taxon>
        <taxon>Reticulomyxidae</taxon>
        <taxon>Reticulomyxa</taxon>
    </lineage>
</organism>
<dbReference type="Gene3D" id="3.40.50.300">
    <property type="entry name" value="P-loop containing nucleotide triphosphate hydrolases"/>
    <property type="match status" value="1"/>
</dbReference>
<dbReference type="GO" id="GO:0009376">
    <property type="term" value="C:HslUV protease complex"/>
    <property type="evidence" value="ECO:0007669"/>
    <property type="project" value="TreeGrafter"/>
</dbReference>
<dbReference type="Gene3D" id="1.10.8.10">
    <property type="entry name" value="DNA helicase RuvA subunit, C-terminal domain"/>
    <property type="match status" value="1"/>
</dbReference>
<dbReference type="OrthoDB" id="1721884at2759"/>
<sequence>YETELKGIVDAMLLKSLTMKLSEVEIKEKGITQERLEKGELDEMEVSVDVPKELDLNKTYRVKRARDILMEQELRKRLNENDLITQAVELAQNDGVVFIDEIDKICSSRNSFRGGDRKVSQEGVQRDLLPLIEGCSVQVPGYGKVDTDHILFICAGAFHDSKPSDLMPEFQVSIFFFFKKKKKKRGIISKIFFFF</sequence>
<dbReference type="PANTHER" id="PTHR48102:SF3">
    <property type="entry name" value="ATP-DEPENDENT PROTEASE ATPASE SUBUNIT HSLU"/>
    <property type="match status" value="1"/>
</dbReference>
<feature type="non-terminal residue" evidence="2">
    <location>
        <position position="1"/>
    </location>
</feature>